<dbReference type="GO" id="GO:0030170">
    <property type="term" value="F:pyridoxal phosphate binding"/>
    <property type="evidence" value="ECO:0007669"/>
    <property type="project" value="InterPro"/>
</dbReference>
<protein>
    <submittedName>
        <fullName evidence="2">Aminotransferase class I/II-fold pyridoxal phosphate-dependent enzyme</fullName>
    </submittedName>
</protein>
<dbReference type="InterPro" id="IPR015424">
    <property type="entry name" value="PyrdxlP-dep_Trfase"/>
</dbReference>
<gene>
    <name evidence="2" type="ORF">G3I43_17040</name>
</gene>
<dbReference type="Gene3D" id="3.40.640.10">
    <property type="entry name" value="Type I PLP-dependent aspartate aminotransferase-like (Major domain)"/>
    <property type="match status" value="1"/>
</dbReference>
<dbReference type="Pfam" id="PF00155">
    <property type="entry name" value="Aminotran_1_2"/>
    <property type="match status" value="1"/>
</dbReference>
<dbReference type="InterPro" id="IPR015421">
    <property type="entry name" value="PyrdxlP-dep_Trfase_major"/>
</dbReference>
<dbReference type="EMBL" id="JAAGMK010000476">
    <property type="protein sequence ID" value="NEB85870.1"/>
    <property type="molecule type" value="Genomic_DNA"/>
</dbReference>
<sequence length="164" mass="17326">RVVHLGTASKSLAPGLRLGWMVLPRSLVGEVVAAKGVSDWTSGSPDQLTLAEFIASGAYDRHVRSMRLRYRRRRDQLVAALAERAPGIEVSGIAAGLHAVLELPPGAERSVIQAAAFQGLALDGLARYRHPDAPAARDALVIGYGSPSESAWAGALDALCRVLP</sequence>
<name>A0A6G3SSM2_STRAQ</name>
<organism evidence="2">
    <name type="scientific">Streptomyces anulatus</name>
    <name type="common">Streptomyces chrysomallus</name>
    <dbReference type="NCBI Taxonomy" id="1892"/>
    <lineage>
        <taxon>Bacteria</taxon>
        <taxon>Bacillati</taxon>
        <taxon>Actinomycetota</taxon>
        <taxon>Actinomycetes</taxon>
        <taxon>Kitasatosporales</taxon>
        <taxon>Streptomycetaceae</taxon>
        <taxon>Streptomyces</taxon>
    </lineage>
</organism>
<dbReference type="InterPro" id="IPR004839">
    <property type="entry name" value="Aminotransferase_I/II_large"/>
</dbReference>
<keyword evidence="2" id="KW-0032">Aminotransferase</keyword>
<keyword evidence="2" id="KW-0808">Transferase</keyword>
<evidence type="ECO:0000259" key="1">
    <source>
        <dbReference type="Pfam" id="PF00155"/>
    </source>
</evidence>
<feature type="domain" description="Aminotransferase class I/classII large" evidence="1">
    <location>
        <begin position="3"/>
        <end position="113"/>
    </location>
</feature>
<dbReference type="RefSeq" id="WP_164257806.1">
    <property type="nucleotide sequence ID" value="NZ_JAAGMK010000476.1"/>
</dbReference>
<proteinExistence type="predicted"/>
<dbReference type="SUPFAM" id="SSF53383">
    <property type="entry name" value="PLP-dependent transferases"/>
    <property type="match status" value="1"/>
</dbReference>
<comment type="caution">
    <text evidence="2">The sequence shown here is derived from an EMBL/GenBank/DDBJ whole genome shotgun (WGS) entry which is preliminary data.</text>
</comment>
<evidence type="ECO:0000313" key="2">
    <source>
        <dbReference type="EMBL" id="NEB85870.1"/>
    </source>
</evidence>
<dbReference type="PANTHER" id="PTHR46577:SF1">
    <property type="entry name" value="HTH-TYPE TRANSCRIPTIONAL REGULATORY PROTEIN GABR"/>
    <property type="match status" value="1"/>
</dbReference>
<dbReference type="InterPro" id="IPR051446">
    <property type="entry name" value="HTH_trans_reg/aminotransferase"/>
</dbReference>
<accession>A0A6G3SSM2</accession>
<dbReference type="PANTHER" id="PTHR46577">
    <property type="entry name" value="HTH-TYPE TRANSCRIPTIONAL REGULATORY PROTEIN GABR"/>
    <property type="match status" value="1"/>
</dbReference>
<reference evidence="2" key="1">
    <citation type="submission" date="2020-01" db="EMBL/GenBank/DDBJ databases">
        <title>Insect and environment-associated Actinomycetes.</title>
        <authorList>
            <person name="Currrie C."/>
            <person name="Chevrette M."/>
            <person name="Carlson C."/>
            <person name="Stubbendieck R."/>
            <person name="Wendt-Pienkowski E."/>
        </authorList>
    </citation>
    <scope>NUCLEOTIDE SEQUENCE</scope>
    <source>
        <strain evidence="2">SID505</strain>
    </source>
</reference>
<feature type="non-terminal residue" evidence="2">
    <location>
        <position position="1"/>
    </location>
</feature>
<dbReference type="AlphaFoldDB" id="A0A6G3SSM2"/>
<dbReference type="GO" id="GO:0008483">
    <property type="term" value="F:transaminase activity"/>
    <property type="evidence" value="ECO:0007669"/>
    <property type="project" value="UniProtKB-KW"/>
</dbReference>